<dbReference type="CDD" id="cd00075">
    <property type="entry name" value="HATPase"/>
    <property type="match status" value="1"/>
</dbReference>
<dbReference type="PRINTS" id="PR00344">
    <property type="entry name" value="BCTRLSENSOR"/>
</dbReference>
<dbReference type="SUPFAM" id="SSF55874">
    <property type="entry name" value="ATPase domain of HSP90 chaperone/DNA topoisomerase II/histidine kinase"/>
    <property type="match status" value="1"/>
</dbReference>
<keyword evidence="19" id="KW-1185">Reference proteome</keyword>
<dbReference type="InterPro" id="IPR005467">
    <property type="entry name" value="His_kinase_dom"/>
</dbReference>
<dbReference type="InterPro" id="IPR036890">
    <property type="entry name" value="HATPase_C_sf"/>
</dbReference>
<evidence type="ECO:0000256" key="3">
    <source>
        <dbReference type="ARBA" id="ARBA00012438"/>
    </source>
</evidence>
<comment type="caution">
    <text evidence="18">The sequence shown here is derived from an EMBL/GenBank/DDBJ whole genome shotgun (WGS) entry which is preliminary data.</text>
</comment>
<feature type="domain" description="Histidine kinase" evidence="16">
    <location>
        <begin position="249"/>
        <end position="446"/>
    </location>
</feature>
<keyword evidence="8 15" id="KW-0812">Transmembrane</keyword>
<comment type="catalytic activity">
    <reaction evidence="1">
        <text>ATP + protein L-histidine = ADP + protein N-phospho-L-histidine.</text>
        <dbReference type="EC" id="2.7.13.3"/>
    </reaction>
</comment>
<accession>A0ABV2LFS5</accession>
<keyword evidence="4" id="KW-1003">Cell membrane</keyword>
<dbReference type="SMART" id="SM00304">
    <property type="entry name" value="HAMP"/>
    <property type="match status" value="1"/>
</dbReference>
<sequence>MRLVPHSLGGRLGLLLVLAVVGAQAMAFAMFAHESSRVGRAAARTQVVDRIATLVRLLDTVPPETVPGVVAAYGSPRHRFTIDAGSLVPEGAMGVDEARLARRIDRRMKDDASQARIILMARDVAEDAPPGRLSDRTQALRVSVRLDDGRWLNAEAPLASRTPPWMRIALIQVLASVVAVLAVVVVARRGIVRPVADLARAAEMAGRGAAFEPLRERGPRELRTMTAAFNLMQERLRAFVADRTRMLAAISHDLRTPIASLWLRAEMVEDDELRNAMVRTISDMRRMVDATLAFTRDDASAQDSGPLDLAEMVRALVNDHLVLGRDVSVASPADLPFHGRRVALRRALDNLVENAVRYGDRARITLERANEQIRILVDDDGPGIPPDRIEEMFAPFARLDGSRNADTGGTGLGLAIARSAARAHGGDVALANRPGGGLRAEVTLPA</sequence>
<dbReference type="SUPFAM" id="SSF47384">
    <property type="entry name" value="Homodimeric domain of signal transducing histidine kinase"/>
    <property type="match status" value="1"/>
</dbReference>
<protein>
    <recommendedName>
        <fullName evidence="3">histidine kinase</fullName>
        <ecNumber evidence="3">2.7.13.3</ecNumber>
    </recommendedName>
</protein>
<evidence type="ECO:0000259" key="16">
    <source>
        <dbReference type="PROSITE" id="PS50109"/>
    </source>
</evidence>
<feature type="transmembrane region" description="Helical" evidence="15">
    <location>
        <begin position="165"/>
        <end position="187"/>
    </location>
</feature>
<organism evidence="18 19">
    <name type="scientific">Methylobacterium goesingense</name>
    <dbReference type="NCBI Taxonomy" id="243690"/>
    <lineage>
        <taxon>Bacteria</taxon>
        <taxon>Pseudomonadati</taxon>
        <taxon>Pseudomonadota</taxon>
        <taxon>Alphaproteobacteria</taxon>
        <taxon>Hyphomicrobiales</taxon>
        <taxon>Methylobacteriaceae</taxon>
        <taxon>Methylobacterium</taxon>
    </lineage>
</organism>
<comment type="subcellular location">
    <subcellularLocation>
        <location evidence="2">Cell inner membrane</location>
        <topology evidence="2">Multi-pass membrane protein</topology>
    </subcellularLocation>
</comment>
<dbReference type="PANTHER" id="PTHR44936">
    <property type="entry name" value="SENSOR PROTEIN CREC"/>
    <property type="match status" value="1"/>
</dbReference>
<keyword evidence="10 18" id="KW-0418">Kinase</keyword>
<dbReference type="InterPro" id="IPR050980">
    <property type="entry name" value="2C_sensor_his_kinase"/>
</dbReference>
<reference evidence="18 19" key="1">
    <citation type="submission" date="2024-06" db="EMBL/GenBank/DDBJ databases">
        <title>Genomic Encyclopedia of Type Strains, Phase IV (KMG-IV): sequencing the most valuable type-strain genomes for metagenomic binning, comparative biology and taxonomic classification.</title>
        <authorList>
            <person name="Goeker M."/>
        </authorList>
    </citation>
    <scope>NUCLEOTIDE SEQUENCE [LARGE SCALE GENOMIC DNA]</scope>
    <source>
        <strain evidence="18 19">DSM 21331</strain>
    </source>
</reference>
<evidence type="ECO:0000313" key="18">
    <source>
        <dbReference type="EMBL" id="MET3695595.1"/>
    </source>
</evidence>
<dbReference type="InterPro" id="IPR003661">
    <property type="entry name" value="HisK_dim/P_dom"/>
</dbReference>
<name>A0ABV2LFS5_9HYPH</name>
<gene>
    <name evidence="18" type="ORF">ABID43_005164</name>
</gene>
<dbReference type="GO" id="GO:0016301">
    <property type="term" value="F:kinase activity"/>
    <property type="evidence" value="ECO:0007669"/>
    <property type="project" value="UniProtKB-KW"/>
</dbReference>
<evidence type="ECO:0000256" key="6">
    <source>
        <dbReference type="ARBA" id="ARBA00022553"/>
    </source>
</evidence>
<feature type="domain" description="HAMP" evidence="17">
    <location>
        <begin position="189"/>
        <end position="241"/>
    </location>
</feature>
<evidence type="ECO:0000256" key="1">
    <source>
        <dbReference type="ARBA" id="ARBA00000085"/>
    </source>
</evidence>
<dbReference type="PROSITE" id="PS50885">
    <property type="entry name" value="HAMP"/>
    <property type="match status" value="1"/>
</dbReference>
<evidence type="ECO:0000256" key="8">
    <source>
        <dbReference type="ARBA" id="ARBA00022692"/>
    </source>
</evidence>
<dbReference type="EC" id="2.7.13.3" evidence="3"/>
<dbReference type="EMBL" id="JBEPMM010000033">
    <property type="protein sequence ID" value="MET3695595.1"/>
    <property type="molecule type" value="Genomic_DNA"/>
</dbReference>
<dbReference type="PANTHER" id="PTHR44936:SF5">
    <property type="entry name" value="SENSOR HISTIDINE KINASE ENVZ"/>
    <property type="match status" value="1"/>
</dbReference>
<evidence type="ECO:0000256" key="12">
    <source>
        <dbReference type="ARBA" id="ARBA00022989"/>
    </source>
</evidence>
<evidence type="ECO:0000256" key="10">
    <source>
        <dbReference type="ARBA" id="ARBA00022777"/>
    </source>
</evidence>
<evidence type="ECO:0000256" key="2">
    <source>
        <dbReference type="ARBA" id="ARBA00004429"/>
    </source>
</evidence>
<dbReference type="Proteomes" id="UP001549145">
    <property type="component" value="Unassembled WGS sequence"/>
</dbReference>
<dbReference type="CDD" id="cd00082">
    <property type="entry name" value="HisKA"/>
    <property type="match status" value="1"/>
</dbReference>
<evidence type="ECO:0000256" key="14">
    <source>
        <dbReference type="ARBA" id="ARBA00023136"/>
    </source>
</evidence>
<evidence type="ECO:0000256" key="5">
    <source>
        <dbReference type="ARBA" id="ARBA00022519"/>
    </source>
</evidence>
<evidence type="ECO:0000256" key="13">
    <source>
        <dbReference type="ARBA" id="ARBA00023012"/>
    </source>
</evidence>
<dbReference type="SMART" id="SM00388">
    <property type="entry name" value="HisKA"/>
    <property type="match status" value="1"/>
</dbReference>
<keyword evidence="6" id="KW-0597">Phosphoprotein</keyword>
<dbReference type="Pfam" id="PF00672">
    <property type="entry name" value="HAMP"/>
    <property type="match status" value="1"/>
</dbReference>
<dbReference type="CDD" id="cd06225">
    <property type="entry name" value="HAMP"/>
    <property type="match status" value="1"/>
</dbReference>
<keyword evidence="7" id="KW-0808">Transferase</keyword>
<evidence type="ECO:0000256" key="4">
    <source>
        <dbReference type="ARBA" id="ARBA00022475"/>
    </source>
</evidence>
<evidence type="ECO:0000256" key="15">
    <source>
        <dbReference type="SAM" id="Phobius"/>
    </source>
</evidence>
<dbReference type="SMART" id="SM00387">
    <property type="entry name" value="HATPase_c"/>
    <property type="match status" value="1"/>
</dbReference>
<evidence type="ECO:0000256" key="11">
    <source>
        <dbReference type="ARBA" id="ARBA00022840"/>
    </source>
</evidence>
<evidence type="ECO:0000259" key="17">
    <source>
        <dbReference type="PROSITE" id="PS50885"/>
    </source>
</evidence>
<keyword evidence="12 15" id="KW-1133">Transmembrane helix</keyword>
<dbReference type="Pfam" id="PF00512">
    <property type="entry name" value="HisKA"/>
    <property type="match status" value="1"/>
</dbReference>
<proteinExistence type="predicted"/>
<dbReference type="Pfam" id="PF02518">
    <property type="entry name" value="HATPase_c"/>
    <property type="match status" value="1"/>
</dbReference>
<keyword evidence="13" id="KW-0902">Two-component regulatory system</keyword>
<keyword evidence="9" id="KW-0547">Nucleotide-binding</keyword>
<dbReference type="InterPro" id="IPR003594">
    <property type="entry name" value="HATPase_dom"/>
</dbReference>
<evidence type="ECO:0000256" key="7">
    <source>
        <dbReference type="ARBA" id="ARBA00022679"/>
    </source>
</evidence>
<keyword evidence="5" id="KW-0997">Cell inner membrane</keyword>
<dbReference type="Gene3D" id="3.30.565.10">
    <property type="entry name" value="Histidine kinase-like ATPase, C-terminal domain"/>
    <property type="match status" value="1"/>
</dbReference>
<dbReference type="InterPro" id="IPR003660">
    <property type="entry name" value="HAMP_dom"/>
</dbReference>
<evidence type="ECO:0000313" key="19">
    <source>
        <dbReference type="Proteomes" id="UP001549145"/>
    </source>
</evidence>
<dbReference type="InterPro" id="IPR004358">
    <property type="entry name" value="Sig_transdc_His_kin-like_C"/>
</dbReference>
<dbReference type="InterPro" id="IPR036097">
    <property type="entry name" value="HisK_dim/P_sf"/>
</dbReference>
<keyword evidence="11" id="KW-0067">ATP-binding</keyword>
<keyword evidence="14 15" id="KW-0472">Membrane</keyword>
<evidence type="ECO:0000256" key="9">
    <source>
        <dbReference type="ARBA" id="ARBA00022741"/>
    </source>
</evidence>
<dbReference type="Gene3D" id="1.10.287.130">
    <property type="match status" value="1"/>
</dbReference>
<dbReference type="PROSITE" id="PS50109">
    <property type="entry name" value="HIS_KIN"/>
    <property type="match status" value="1"/>
</dbReference>